<dbReference type="OMA" id="SECTQMI"/>
<reference evidence="2 3" key="1">
    <citation type="journal article" date="2011" name="Cell">
        <title>Insight into structure and assembly of the nuclear pore complex by utilizing the genome of a eukaryotic thermophile.</title>
        <authorList>
            <person name="Amlacher S."/>
            <person name="Sarges P."/>
            <person name="Flemming D."/>
            <person name="van Noort V."/>
            <person name="Kunze R."/>
            <person name="Devos D.P."/>
            <person name="Arumugam M."/>
            <person name="Bork P."/>
            <person name="Hurt E."/>
        </authorList>
    </citation>
    <scope>NUCLEOTIDE SEQUENCE [LARGE SCALE GENOMIC DNA]</scope>
    <source>
        <strain evidence="3">DSM 1495 / CBS 144.50 / IMI 039719</strain>
    </source>
</reference>
<evidence type="ECO:0000313" key="3">
    <source>
        <dbReference type="Proteomes" id="UP000008066"/>
    </source>
</evidence>
<dbReference type="STRING" id="759272.G0SE97"/>
<dbReference type="KEGG" id="cthr:CTHT_0062980"/>
<dbReference type="Pfam" id="PF13640">
    <property type="entry name" value="2OG-FeII_Oxy_3"/>
    <property type="match status" value="1"/>
</dbReference>
<protein>
    <submittedName>
        <fullName evidence="2">Putative L-ascorbic acid binding protein</fullName>
    </submittedName>
</protein>
<proteinExistence type="predicted"/>
<dbReference type="Proteomes" id="UP000008066">
    <property type="component" value="Unassembled WGS sequence"/>
</dbReference>
<keyword evidence="3" id="KW-1185">Reference proteome</keyword>
<dbReference type="Gene3D" id="2.60.120.620">
    <property type="entry name" value="q2cbj1_9rhob like domain"/>
    <property type="match status" value="1"/>
</dbReference>
<sequence length="240" mass="26608">MRGVISNLLAKPKPDQRPSFRVLPPTNNQFHPSSIKTAYDSLPVPLPPNFLSCDPSHLPPDSKPITLTPINFPASGFPEYDGCVAMVLDHVLSPSECKTLLQLAEQSVPEIIKAVNQGNTHCDGSYTAHPDPFRPVKTLFTVHLYLNDSQAEDPSAELAGGSTPFFSPDETRGLDVHPKAGRVLIFQHYRLVHSGDDVRTGTKYTVRMDLLYEFVPKEDLDDEGRKVQDTDMVQDTDIVM</sequence>
<feature type="domain" description="Prolyl 4-hydroxylase alpha subunit Fe(2+) 2OG dioxygenase" evidence="1">
    <location>
        <begin position="123"/>
        <end position="206"/>
    </location>
</feature>
<organism evidence="3">
    <name type="scientific">Chaetomium thermophilum (strain DSM 1495 / CBS 144.50 / IMI 039719)</name>
    <name type="common">Thermochaetoides thermophila</name>
    <dbReference type="NCBI Taxonomy" id="759272"/>
    <lineage>
        <taxon>Eukaryota</taxon>
        <taxon>Fungi</taxon>
        <taxon>Dikarya</taxon>
        <taxon>Ascomycota</taxon>
        <taxon>Pezizomycotina</taxon>
        <taxon>Sordariomycetes</taxon>
        <taxon>Sordariomycetidae</taxon>
        <taxon>Sordariales</taxon>
        <taxon>Chaetomiaceae</taxon>
        <taxon>Thermochaetoides</taxon>
    </lineage>
</organism>
<dbReference type="HOGENOM" id="CLU_1156267_0_0_1"/>
<dbReference type="eggNOG" id="ENOG502S24K">
    <property type="taxonomic scope" value="Eukaryota"/>
</dbReference>
<dbReference type="RefSeq" id="XP_006696605.1">
    <property type="nucleotide sequence ID" value="XM_006696542.1"/>
</dbReference>
<dbReference type="InterPro" id="IPR044862">
    <property type="entry name" value="Pro_4_hyd_alph_FE2OG_OXY"/>
</dbReference>
<accession>G0SE97</accession>
<evidence type="ECO:0000313" key="2">
    <source>
        <dbReference type="EMBL" id="EGS18274.1"/>
    </source>
</evidence>
<gene>
    <name evidence="2" type="ORF">CTHT_0062980</name>
</gene>
<name>G0SE97_CHATD</name>
<evidence type="ECO:0000259" key="1">
    <source>
        <dbReference type="Pfam" id="PF13640"/>
    </source>
</evidence>
<dbReference type="OrthoDB" id="69177at2759"/>
<dbReference type="EMBL" id="GL988046">
    <property type="protein sequence ID" value="EGS18274.1"/>
    <property type="molecule type" value="Genomic_DNA"/>
</dbReference>
<dbReference type="GeneID" id="18260336"/>
<dbReference type="AlphaFoldDB" id="G0SE97"/>